<accession>A0A2H0WNI4</accession>
<evidence type="ECO:0000313" key="2">
    <source>
        <dbReference type="Proteomes" id="UP000230033"/>
    </source>
</evidence>
<reference evidence="2" key="1">
    <citation type="submission" date="2017-09" db="EMBL/GenBank/DDBJ databases">
        <title>Depth-based differentiation of microbial function through sediment-hosted aquifers and enrichment of novel symbionts in the deep terrestrial subsurface.</title>
        <authorList>
            <person name="Probst A.J."/>
            <person name="Ladd B."/>
            <person name="Jarett J.K."/>
            <person name="Geller-Mcgrath D.E."/>
            <person name="Sieber C.M.K."/>
            <person name="Emerson J.B."/>
            <person name="Anantharaman K."/>
            <person name="Thomas B.C."/>
            <person name="Malmstrom R."/>
            <person name="Stieglmeier M."/>
            <person name="Klingl A."/>
            <person name="Woyke T."/>
            <person name="Ryan C.M."/>
            <person name="Banfield J.F."/>
        </authorList>
    </citation>
    <scope>NUCLEOTIDE SEQUENCE [LARGE SCALE GENOMIC DNA]</scope>
</reference>
<name>A0A2H0WNI4_9BACT</name>
<sequence length="108" mass="12299">METRDIKTVGRAIEKVDSDEVIMQGYNNMFPGISEQYKSLVLSLQHHGPICTFISSAGPTFITICSMDKQEEIANIHRNMGLPVPRVLVKRLQFENWGKDLKHLKSQL</sequence>
<dbReference type="Proteomes" id="UP000230033">
    <property type="component" value="Unassembled WGS sequence"/>
</dbReference>
<dbReference type="EMBL" id="PEZJ01000003">
    <property type="protein sequence ID" value="PIS14201.1"/>
    <property type="molecule type" value="Genomic_DNA"/>
</dbReference>
<dbReference type="AlphaFoldDB" id="A0A2H0WNI4"/>
<protein>
    <recommendedName>
        <fullName evidence="3">GHMP kinase C-terminal domain-containing protein</fullName>
    </recommendedName>
</protein>
<evidence type="ECO:0000313" key="1">
    <source>
        <dbReference type="EMBL" id="PIS14201.1"/>
    </source>
</evidence>
<organism evidence="1 2">
    <name type="scientific">Candidatus Shapirobacteria bacterium CG09_land_8_20_14_0_10_47_13</name>
    <dbReference type="NCBI Taxonomy" id="1974481"/>
    <lineage>
        <taxon>Bacteria</taxon>
        <taxon>Candidatus Shapironibacteriota</taxon>
    </lineage>
</organism>
<proteinExistence type="predicted"/>
<evidence type="ECO:0008006" key="3">
    <source>
        <dbReference type="Google" id="ProtNLM"/>
    </source>
</evidence>
<comment type="caution">
    <text evidence="1">The sequence shown here is derived from an EMBL/GenBank/DDBJ whole genome shotgun (WGS) entry which is preliminary data.</text>
</comment>
<gene>
    <name evidence="1" type="ORF">COT65_00170</name>
</gene>